<proteinExistence type="predicted"/>
<dbReference type="Proteomes" id="UP001062846">
    <property type="component" value="Chromosome 7"/>
</dbReference>
<organism evidence="1 2">
    <name type="scientific">Rhododendron molle</name>
    <name type="common">Chinese azalea</name>
    <name type="synonym">Azalea mollis</name>
    <dbReference type="NCBI Taxonomy" id="49168"/>
    <lineage>
        <taxon>Eukaryota</taxon>
        <taxon>Viridiplantae</taxon>
        <taxon>Streptophyta</taxon>
        <taxon>Embryophyta</taxon>
        <taxon>Tracheophyta</taxon>
        <taxon>Spermatophyta</taxon>
        <taxon>Magnoliopsida</taxon>
        <taxon>eudicotyledons</taxon>
        <taxon>Gunneridae</taxon>
        <taxon>Pentapetalae</taxon>
        <taxon>asterids</taxon>
        <taxon>Ericales</taxon>
        <taxon>Ericaceae</taxon>
        <taxon>Ericoideae</taxon>
        <taxon>Rhodoreae</taxon>
        <taxon>Rhododendron</taxon>
    </lineage>
</organism>
<reference evidence="1" key="1">
    <citation type="submission" date="2022-02" db="EMBL/GenBank/DDBJ databases">
        <title>Plant Genome Project.</title>
        <authorList>
            <person name="Zhang R.-G."/>
        </authorList>
    </citation>
    <scope>NUCLEOTIDE SEQUENCE</scope>
    <source>
        <strain evidence="1">AT1</strain>
    </source>
</reference>
<protein>
    <submittedName>
        <fullName evidence="1">Uncharacterized protein</fullName>
    </submittedName>
</protein>
<comment type="caution">
    <text evidence="1">The sequence shown here is derived from an EMBL/GenBank/DDBJ whole genome shotgun (WGS) entry which is preliminary data.</text>
</comment>
<gene>
    <name evidence="1" type="ORF">RHMOL_Rhmol07G0268000</name>
</gene>
<dbReference type="EMBL" id="CM046394">
    <property type="protein sequence ID" value="KAI8548360.1"/>
    <property type="molecule type" value="Genomic_DNA"/>
</dbReference>
<name>A0ACC0N512_RHOML</name>
<accession>A0ACC0N512</accession>
<keyword evidence="2" id="KW-1185">Reference proteome</keyword>
<evidence type="ECO:0000313" key="1">
    <source>
        <dbReference type="EMBL" id="KAI8548360.1"/>
    </source>
</evidence>
<evidence type="ECO:0000313" key="2">
    <source>
        <dbReference type="Proteomes" id="UP001062846"/>
    </source>
</evidence>
<sequence>MPEAQALGCPTGSHHHPSCLGITFPGMSGGVPSDHLEARGPFEVSGGRLLESARHAPGLEPRTRPEPRFNFGHIKFDGVAGLSLICSSGNSSRSAPAKFDGSVDDKQTVWGSRFSLPMASVISGKDFDSCFPPLGLSCSTSATKLGFSTSPIPTLLNRNNLVSTVVNSDSDLVAVVEKDKVLNTVVKHKSLPRAKLYDVLEAITVPHNVHLEKQEADTPTVTQIKGLSKEIIALRKELDAKNNLIESLQVQGKSTYGGPNSGVSWMDKVVPPGESHPRMNLHYFPPEVEGRILGSHLLNMLKSMVLQNGEIEWHSEMDYEKEGRNKLPLWIQLHNVPLQYWTEEGLSYLASAIGKPLYADEMTEATSRISYARSCVEVDVQSVLPHSIDLITSSGRLVKIYVKYPWRPLKCVSFKVFGHTECSQQVKAPLQVDTVVRAQVLMKNKVWVVKSGRPEVGMSVVPESSGVPGASKVPEEDVPCANQFLTLQNMEDLVSEVDRTEQGQPVDLGSSPVGIGGNPVTNTSSNEGQSLAPPSVVDGQTPKALGSSRVGKGTAVPVDFDFLPDGLGVGIKDPEAVFNALNVMGSLTKASGGNNPRARKRGRKPKQTMIKLASWNVRGLNNPIKQA</sequence>